<evidence type="ECO:0000256" key="1">
    <source>
        <dbReference type="SAM" id="Phobius"/>
    </source>
</evidence>
<reference evidence="3" key="1">
    <citation type="journal article" date="2019" name="Int. J. Syst. Evol. Microbiol.">
        <title>The Global Catalogue of Microorganisms (GCM) 10K type strain sequencing project: providing services to taxonomists for standard genome sequencing and annotation.</title>
        <authorList>
            <consortium name="The Broad Institute Genomics Platform"/>
            <consortium name="The Broad Institute Genome Sequencing Center for Infectious Disease"/>
            <person name="Wu L."/>
            <person name="Ma J."/>
        </authorList>
    </citation>
    <scope>NUCLEOTIDE SEQUENCE [LARGE SCALE GENOMIC DNA]</scope>
    <source>
        <strain evidence="3">JCM 18123</strain>
    </source>
</reference>
<feature type="transmembrane region" description="Helical" evidence="1">
    <location>
        <begin position="72"/>
        <end position="91"/>
    </location>
</feature>
<keyword evidence="1" id="KW-0812">Transmembrane</keyword>
<feature type="transmembrane region" description="Helical" evidence="1">
    <location>
        <begin position="156"/>
        <end position="173"/>
    </location>
</feature>
<accession>A0ABP9G9P5</accession>
<keyword evidence="1" id="KW-1133">Transmembrane helix</keyword>
<proteinExistence type="predicted"/>
<dbReference type="EMBL" id="BAABIK010000002">
    <property type="protein sequence ID" value="GAA4929810.1"/>
    <property type="molecule type" value="Genomic_DNA"/>
</dbReference>
<feature type="transmembrane region" description="Helical" evidence="1">
    <location>
        <begin position="180"/>
        <end position="198"/>
    </location>
</feature>
<dbReference type="RefSeq" id="WP_344145168.1">
    <property type="nucleotide sequence ID" value="NZ_BAABIK010000002.1"/>
</dbReference>
<keyword evidence="3" id="KW-1185">Reference proteome</keyword>
<keyword evidence="1" id="KW-0472">Membrane</keyword>
<feature type="transmembrane region" description="Helical" evidence="1">
    <location>
        <begin position="33"/>
        <end position="52"/>
    </location>
</feature>
<feature type="transmembrane region" description="Helical" evidence="1">
    <location>
        <begin position="112"/>
        <end position="136"/>
    </location>
</feature>
<dbReference type="Proteomes" id="UP001499993">
    <property type="component" value="Unassembled WGS sequence"/>
</dbReference>
<feature type="transmembrane region" description="Helical" evidence="1">
    <location>
        <begin position="229"/>
        <end position="247"/>
    </location>
</feature>
<sequence length="252" mass="25738">MTASPAAQTPRAATTFATTAAELHKLVTVRSTWWFVGGAAAAMLAVTVLASDDRDPATVLAVPVAVQALANFVQYILGALGIAAVTGEFASRSITVTFACTPSRPRVMAAKALVVGGAVLVAGTAIAALGVGVAAARFDELGDLGAAEAADVARMGLYPAFLATLGLGIGTLVRRTAGALTIFVVLLVLVPELLGFAADRFGLAWLTTVADYTPSPAGWRFVSGQWEEALVLLAWSGAAVAAAAWTVRIRDV</sequence>
<name>A0ABP9G9P5_9ACTN</name>
<organism evidence="2 3">
    <name type="scientific">Streptomonospora halophila</name>
    <dbReference type="NCBI Taxonomy" id="427369"/>
    <lineage>
        <taxon>Bacteria</taxon>
        <taxon>Bacillati</taxon>
        <taxon>Actinomycetota</taxon>
        <taxon>Actinomycetes</taxon>
        <taxon>Streptosporangiales</taxon>
        <taxon>Nocardiopsidaceae</taxon>
        <taxon>Streptomonospora</taxon>
    </lineage>
</organism>
<evidence type="ECO:0000313" key="2">
    <source>
        <dbReference type="EMBL" id="GAA4929810.1"/>
    </source>
</evidence>
<evidence type="ECO:0000313" key="3">
    <source>
        <dbReference type="Proteomes" id="UP001499993"/>
    </source>
</evidence>
<comment type="caution">
    <text evidence="2">The sequence shown here is derived from an EMBL/GenBank/DDBJ whole genome shotgun (WGS) entry which is preliminary data.</text>
</comment>
<gene>
    <name evidence="2" type="ORF">GCM10023224_06740</name>
</gene>
<protein>
    <submittedName>
        <fullName evidence="2">ABC transporter permease subunit</fullName>
    </submittedName>
</protein>